<evidence type="ECO:0000313" key="1">
    <source>
        <dbReference type="EMBL" id="VYU24230.1"/>
    </source>
</evidence>
<dbReference type="InterPro" id="IPR012340">
    <property type="entry name" value="NA-bd_OB-fold"/>
</dbReference>
<dbReference type="RefSeq" id="WP_156734193.1">
    <property type="nucleotide sequence ID" value="NZ_CACRUU010000075.1"/>
</dbReference>
<reference evidence="1" key="1">
    <citation type="submission" date="2019-11" db="EMBL/GenBank/DDBJ databases">
        <authorList>
            <person name="Feng L."/>
        </authorList>
    </citation>
    <scope>NUCLEOTIDE SEQUENCE</scope>
    <source>
        <strain evidence="1">RgnavusLFYP36</strain>
    </source>
</reference>
<accession>A0A6N3D5H5</accession>
<keyword evidence="1" id="KW-0238">DNA-binding</keyword>
<dbReference type="Gene3D" id="2.40.50.140">
    <property type="entry name" value="Nucleic acid-binding proteins"/>
    <property type="match status" value="1"/>
</dbReference>
<proteinExistence type="predicted"/>
<protein>
    <submittedName>
        <fullName evidence="1">Single-stranded DNA-binding protein</fullName>
    </submittedName>
</protein>
<dbReference type="AlphaFoldDB" id="A0A6N3D5H5"/>
<sequence length="71" mass="7947">MEENNVKITGKIVEEPTYLLTARGGRKIYTSVIEIMRTSGVLDVIPIQVPEELAGEIWDHVGGRITLFGEY</sequence>
<gene>
    <name evidence="1" type="ORF">RGLFYP36_00941</name>
</gene>
<dbReference type="GO" id="GO:0003677">
    <property type="term" value="F:DNA binding"/>
    <property type="evidence" value="ECO:0007669"/>
    <property type="project" value="UniProtKB-KW"/>
</dbReference>
<organism evidence="1">
    <name type="scientific">Mediterraneibacter gnavus</name>
    <name type="common">Ruminococcus gnavus</name>
    <dbReference type="NCBI Taxonomy" id="33038"/>
    <lineage>
        <taxon>Bacteria</taxon>
        <taxon>Bacillati</taxon>
        <taxon>Bacillota</taxon>
        <taxon>Clostridia</taxon>
        <taxon>Lachnospirales</taxon>
        <taxon>Lachnospiraceae</taxon>
        <taxon>Mediterraneibacter</taxon>
    </lineage>
</organism>
<name>A0A6N3D5H5_MEDGN</name>
<dbReference type="EMBL" id="CACRUU010000075">
    <property type="protein sequence ID" value="VYU24230.1"/>
    <property type="molecule type" value="Genomic_DNA"/>
</dbReference>